<evidence type="ECO:0000313" key="1">
    <source>
        <dbReference type="EMBL" id="KIK95799.1"/>
    </source>
</evidence>
<organism evidence="1 2">
    <name type="scientific">Paxillus rubicundulus Ve08.2h10</name>
    <dbReference type="NCBI Taxonomy" id="930991"/>
    <lineage>
        <taxon>Eukaryota</taxon>
        <taxon>Fungi</taxon>
        <taxon>Dikarya</taxon>
        <taxon>Basidiomycota</taxon>
        <taxon>Agaricomycotina</taxon>
        <taxon>Agaricomycetes</taxon>
        <taxon>Agaricomycetidae</taxon>
        <taxon>Boletales</taxon>
        <taxon>Paxilineae</taxon>
        <taxon>Paxillaceae</taxon>
        <taxon>Paxillus</taxon>
    </lineage>
</organism>
<reference evidence="2" key="2">
    <citation type="submission" date="2015-01" db="EMBL/GenBank/DDBJ databases">
        <title>Evolutionary Origins and Diversification of the Mycorrhizal Mutualists.</title>
        <authorList>
            <consortium name="DOE Joint Genome Institute"/>
            <consortium name="Mycorrhizal Genomics Consortium"/>
            <person name="Kohler A."/>
            <person name="Kuo A."/>
            <person name="Nagy L.G."/>
            <person name="Floudas D."/>
            <person name="Copeland A."/>
            <person name="Barry K.W."/>
            <person name="Cichocki N."/>
            <person name="Veneault-Fourrey C."/>
            <person name="LaButti K."/>
            <person name="Lindquist E.A."/>
            <person name="Lipzen A."/>
            <person name="Lundell T."/>
            <person name="Morin E."/>
            <person name="Murat C."/>
            <person name="Riley R."/>
            <person name="Ohm R."/>
            <person name="Sun H."/>
            <person name="Tunlid A."/>
            <person name="Henrissat B."/>
            <person name="Grigoriev I.V."/>
            <person name="Hibbett D.S."/>
            <person name="Martin F."/>
        </authorList>
    </citation>
    <scope>NUCLEOTIDE SEQUENCE [LARGE SCALE GENOMIC DNA]</scope>
    <source>
        <strain evidence="2">Ve08.2h10</strain>
    </source>
</reference>
<accession>A0A0D0E404</accession>
<dbReference type="AlphaFoldDB" id="A0A0D0E404"/>
<dbReference type="HOGENOM" id="CLU_1533069_0_0_1"/>
<dbReference type="Proteomes" id="UP000054538">
    <property type="component" value="Unassembled WGS sequence"/>
</dbReference>
<keyword evidence="2" id="KW-1185">Reference proteome</keyword>
<gene>
    <name evidence="1" type="ORF">PAXRUDRAFT_354314</name>
</gene>
<name>A0A0D0E404_9AGAM</name>
<evidence type="ECO:0000313" key="2">
    <source>
        <dbReference type="Proteomes" id="UP000054538"/>
    </source>
</evidence>
<protein>
    <submittedName>
        <fullName evidence="1">Uncharacterized protein</fullName>
    </submittedName>
</protein>
<dbReference type="InParanoid" id="A0A0D0E404"/>
<reference evidence="1 2" key="1">
    <citation type="submission" date="2014-04" db="EMBL/GenBank/DDBJ databases">
        <authorList>
            <consortium name="DOE Joint Genome Institute"/>
            <person name="Kuo A."/>
            <person name="Kohler A."/>
            <person name="Jargeat P."/>
            <person name="Nagy L.G."/>
            <person name="Floudas D."/>
            <person name="Copeland A."/>
            <person name="Barry K.W."/>
            <person name="Cichocki N."/>
            <person name="Veneault-Fourrey C."/>
            <person name="LaButti K."/>
            <person name="Lindquist E.A."/>
            <person name="Lipzen A."/>
            <person name="Lundell T."/>
            <person name="Morin E."/>
            <person name="Murat C."/>
            <person name="Sun H."/>
            <person name="Tunlid A."/>
            <person name="Henrissat B."/>
            <person name="Grigoriev I.V."/>
            <person name="Hibbett D.S."/>
            <person name="Martin F."/>
            <person name="Nordberg H.P."/>
            <person name="Cantor M.N."/>
            <person name="Hua S.X."/>
        </authorList>
    </citation>
    <scope>NUCLEOTIDE SEQUENCE [LARGE SCALE GENOMIC DNA]</scope>
    <source>
        <strain evidence="1 2">Ve08.2h10</strain>
    </source>
</reference>
<dbReference type="EMBL" id="KN825020">
    <property type="protein sequence ID" value="KIK95799.1"/>
    <property type="molecule type" value="Genomic_DNA"/>
</dbReference>
<proteinExistence type="predicted"/>
<sequence>MNPPLDPFWSPFLRTAPPPRSRRRRIALVCYVREVQVLSFLPAPASAISPAISRLFRVQFAVTYSSFDIITTLSACSTSSRLSPLLSSFLPSPLSHRNRHITNDLSLVISRASSRFQRGASVVSPLAARIGFKRSIHRTALPNPTTRPSTEQSLGLFFSLANITLLGPVVRTLIM</sequence>